<dbReference type="Gene3D" id="3.40.50.2300">
    <property type="match status" value="1"/>
</dbReference>
<evidence type="ECO:0000313" key="4">
    <source>
        <dbReference type="Proteomes" id="UP001612415"/>
    </source>
</evidence>
<dbReference type="GO" id="GO:0003677">
    <property type="term" value="F:DNA binding"/>
    <property type="evidence" value="ECO:0007669"/>
    <property type="project" value="UniProtKB-KW"/>
</dbReference>
<name>A0ABW7YBN6_STRCE</name>
<keyword evidence="3" id="KW-0238">DNA-binding</keyword>
<dbReference type="Proteomes" id="UP001612415">
    <property type="component" value="Unassembled WGS sequence"/>
</dbReference>
<evidence type="ECO:0000259" key="2">
    <source>
        <dbReference type="PROSITE" id="PS50110"/>
    </source>
</evidence>
<dbReference type="PROSITE" id="PS50110">
    <property type="entry name" value="RESPONSE_REGULATORY"/>
    <property type="match status" value="1"/>
</dbReference>
<dbReference type="RefSeq" id="WP_398660228.1">
    <property type="nucleotide sequence ID" value="NZ_JBITDC010000017.1"/>
</dbReference>
<evidence type="ECO:0000313" key="3">
    <source>
        <dbReference type="EMBL" id="MFI5679797.1"/>
    </source>
</evidence>
<feature type="modified residue" description="4-aspartylphosphate" evidence="1">
    <location>
        <position position="54"/>
    </location>
</feature>
<dbReference type="InterPro" id="IPR011006">
    <property type="entry name" value="CheY-like_superfamily"/>
</dbReference>
<keyword evidence="4" id="KW-1185">Reference proteome</keyword>
<feature type="domain" description="Response regulatory" evidence="2">
    <location>
        <begin position="3"/>
        <end position="113"/>
    </location>
</feature>
<keyword evidence="1" id="KW-0597">Phosphoprotein</keyword>
<dbReference type="SUPFAM" id="SSF52172">
    <property type="entry name" value="CheY-like"/>
    <property type="match status" value="1"/>
</dbReference>
<comment type="caution">
    <text evidence="3">The sequence shown here is derived from an EMBL/GenBank/DDBJ whole genome shotgun (WGS) entry which is preliminary data.</text>
</comment>
<evidence type="ECO:0000256" key="1">
    <source>
        <dbReference type="PROSITE-ProRule" id="PRU00169"/>
    </source>
</evidence>
<sequence length="113" mass="11852">MKKVLIVESHPQVRAALADLVEDEPGCELVGVVAAAAEAISLVSDVSPDVVLVDADTPDRLSHQLGELFPLALLVLLTAVSETPRKCPESSAKTPPVCILKTAAPEFLRSISA</sequence>
<reference evidence="3 4" key="1">
    <citation type="submission" date="2024-10" db="EMBL/GenBank/DDBJ databases">
        <title>The Natural Products Discovery Center: Release of the First 8490 Sequenced Strains for Exploring Actinobacteria Biosynthetic Diversity.</title>
        <authorList>
            <person name="Kalkreuter E."/>
            <person name="Kautsar S.A."/>
            <person name="Yang D."/>
            <person name="Bader C.D."/>
            <person name="Teijaro C.N."/>
            <person name="Fluegel L."/>
            <person name="Davis C.M."/>
            <person name="Simpson J.R."/>
            <person name="Lauterbach L."/>
            <person name="Steele A.D."/>
            <person name="Gui C."/>
            <person name="Meng S."/>
            <person name="Li G."/>
            <person name="Viehrig K."/>
            <person name="Ye F."/>
            <person name="Su P."/>
            <person name="Kiefer A.F."/>
            <person name="Nichols A."/>
            <person name="Cepeda A.J."/>
            <person name="Yan W."/>
            <person name="Fan B."/>
            <person name="Jiang Y."/>
            <person name="Adhikari A."/>
            <person name="Zheng C.-J."/>
            <person name="Schuster L."/>
            <person name="Cowan T.M."/>
            <person name="Smanski M.J."/>
            <person name="Chevrette M.G."/>
            <person name="De Carvalho L.P.S."/>
            <person name="Shen B."/>
        </authorList>
    </citation>
    <scope>NUCLEOTIDE SEQUENCE [LARGE SCALE GENOMIC DNA]</scope>
    <source>
        <strain evidence="3 4">NPDC051599</strain>
    </source>
</reference>
<gene>
    <name evidence="3" type="ORF">ACIA8P_35090</name>
</gene>
<proteinExistence type="predicted"/>
<protein>
    <submittedName>
        <fullName evidence="3">DNA-binding response regulator</fullName>
    </submittedName>
</protein>
<accession>A0ABW7YBN6</accession>
<organism evidence="3 4">
    <name type="scientific">Streptomyces cellulosae</name>
    <dbReference type="NCBI Taxonomy" id="1968"/>
    <lineage>
        <taxon>Bacteria</taxon>
        <taxon>Bacillati</taxon>
        <taxon>Actinomycetota</taxon>
        <taxon>Actinomycetes</taxon>
        <taxon>Kitasatosporales</taxon>
        <taxon>Streptomycetaceae</taxon>
        <taxon>Streptomyces</taxon>
    </lineage>
</organism>
<dbReference type="EMBL" id="JBITDC010000017">
    <property type="protein sequence ID" value="MFI5679797.1"/>
    <property type="molecule type" value="Genomic_DNA"/>
</dbReference>
<dbReference type="InterPro" id="IPR001789">
    <property type="entry name" value="Sig_transdc_resp-reg_receiver"/>
</dbReference>